<dbReference type="EMBL" id="BGPR01058752">
    <property type="protein sequence ID" value="GBO34862.1"/>
    <property type="molecule type" value="Genomic_DNA"/>
</dbReference>
<reference evidence="1 2" key="1">
    <citation type="journal article" date="2019" name="Sci. Rep.">
        <title>Orb-weaving spider Araneus ventricosus genome elucidates the spidroin gene catalogue.</title>
        <authorList>
            <person name="Kono N."/>
            <person name="Nakamura H."/>
            <person name="Ohtoshi R."/>
            <person name="Moran D.A.P."/>
            <person name="Shinohara A."/>
            <person name="Yoshida Y."/>
            <person name="Fujiwara M."/>
            <person name="Mori M."/>
            <person name="Tomita M."/>
            <person name="Arakawa K."/>
        </authorList>
    </citation>
    <scope>NUCLEOTIDE SEQUENCE [LARGE SCALE GENOMIC DNA]</scope>
</reference>
<dbReference type="AlphaFoldDB" id="A0A4Y2WEK1"/>
<accession>A0A4Y2WEK1</accession>
<name>A0A4Y2WEK1_ARAVE</name>
<comment type="caution">
    <text evidence="1">The sequence shown here is derived from an EMBL/GenBank/DDBJ whole genome shotgun (WGS) entry which is preliminary data.</text>
</comment>
<organism evidence="1 2">
    <name type="scientific">Araneus ventricosus</name>
    <name type="common">Orbweaver spider</name>
    <name type="synonym">Epeira ventricosa</name>
    <dbReference type="NCBI Taxonomy" id="182803"/>
    <lineage>
        <taxon>Eukaryota</taxon>
        <taxon>Metazoa</taxon>
        <taxon>Ecdysozoa</taxon>
        <taxon>Arthropoda</taxon>
        <taxon>Chelicerata</taxon>
        <taxon>Arachnida</taxon>
        <taxon>Araneae</taxon>
        <taxon>Araneomorphae</taxon>
        <taxon>Entelegynae</taxon>
        <taxon>Araneoidea</taxon>
        <taxon>Araneidae</taxon>
        <taxon>Araneus</taxon>
    </lineage>
</organism>
<proteinExistence type="predicted"/>
<dbReference type="Proteomes" id="UP000499080">
    <property type="component" value="Unassembled WGS sequence"/>
</dbReference>
<keyword evidence="2" id="KW-1185">Reference proteome</keyword>
<sequence>MNISVSDCSDICMSSAKFWDCLQVSDHFCGVISESSIIKHGGVCFFSSFPAPNFTRNVPKSPSSGRRELLTRSSQWFPWAKPNRRRLLRTFYVEASMYYCQQQQHGGRRGRSCGPTFLACLATHFIPARTSTHHHLFCFLLRRKPRRRTTAISGLPVTVESRPFLLLVTPASMCVSSQ</sequence>
<evidence type="ECO:0000313" key="1">
    <source>
        <dbReference type="EMBL" id="GBO34862.1"/>
    </source>
</evidence>
<gene>
    <name evidence="1" type="ORF">AVEN_176087_1</name>
</gene>
<evidence type="ECO:0000313" key="2">
    <source>
        <dbReference type="Proteomes" id="UP000499080"/>
    </source>
</evidence>
<protein>
    <submittedName>
        <fullName evidence="1">Uncharacterized protein</fullName>
    </submittedName>
</protein>